<dbReference type="AlphaFoldDB" id="A0A3P7KVZ4"/>
<dbReference type="EMBL" id="UYYB01020082">
    <property type="protein sequence ID" value="VDM71362.1"/>
    <property type="molecule type" value="Genomic_DNA"/>
</dbReference>
<gene>
    <name evidence="1" type="ORF">SVUK_LOCUS6360</name>
</gene>
<evidence type="ECO:0000313" key="2">
    <source>
        <dbReference type="Proteomes" id="UP000270094"/>
    </source>
</evidence>
<dbReference type="InterPro" id="IPR029213">
    <property type="entry name" value="Fusogen_EFF/AFF"/>
</dbReference>
<keyword evidence="2" id="KW-1185">Reference proteome</keyword>
<evidence type="ECO:0000313" key="1">
    <source>
        <dbReference type="EMBL" id="VDM71362.1"/>
    </source>
</evidence>
<protein>
    <submittedName>
        <fullName evidence="1">Uncharacterized protein</fullName>
    </submittedName>
</protein>
<dbReference type="Gene3D" id="2.60.98.60">
    <property type="entry name" value="Cell-cell fusogen EFF/AFF, domain 1"/>
    <property type="match status" value="1"/>
</dbReference>
<dbReference type="Pfam" id="PF14884">
    <property type="entry name" value="EFF-AFF"/>
    <property type="match status" value="1"/>
</dbReference>
<accession>A0A3P7KVZ4</accession>
<name>A0A3P7KVZ4_STRVU</name>
<sequence>MECCAIAHITFRRQEKAVGEKEKARLVVKFEYAVYDWIEHRWSQRPSLHETVRIPLIGGVSRVELLSSRRHRLRISLASNRPFREVQPGMYYVESGNGHSMIT</sequence>
<dbReference type="Proteomes" id="UP000270094">
    <property type="component" value="Unassembled WGS sequence"/>
</dbReference>
<reference evidence="1 2" key="1">
    <citation type="submission" date="2018-11" db="EMBL/GenBank/DDBJ databases">
        <authorList>
            <consortium name="Pathogen Informatics"/>
        </authorList>
    </citation>
    <scope>NUCLEOTIDE SEQUENCE [LARGE SCALE GENOMIC DNA]</scope>
</reference>
<proteinExistence type="predicted"/>
<organism evidence="1 2">
    <name type="scientific">Strongylus vulgaris</name>
    <name type="common">Blood worm</name>
    <dbReference type="NCBI Taxonomy" id="40348"/>
    <lineage>
        <taxon>Eukaryota</taxon>
        <taxon>Metazoa</taxon>
        <taxon>Ecdysozoa</taxon>
        <taxon>Nematoda</taxon>
        <taxon>Chromadorea</taxon>
        <taxon>Rhabditida</taxon>
        <taxon>Rhabditina</taxon>
        <taxon>Rhabditomorpha</taxon>
        <taxon>Strongyloidea</taxon>
        <taxon>Strongylidae</taxon>
        <taxon>Strongylus</taxon>
    </lineage>
</organism>